<dbReference type="EMBL" id="CP006868">
    <property type="protein sequence ID" value="UXD21870.1"/>
    <property type="molecule type" value="Genomic_DNA"/>
</dbReference>
<evidence type="ECO:0000313" key="3">
    <source>
        <dbReference type="Proteomes" id="UP001063698"/>
    </source>
</evidence>
<dbReference type="Proteomes" id="UP001063698">
    <property type="component" value="Chromosome"/>
</dbReference>
<dbReference type="AlphaFoldDB" id="A0A977PL23"/>
<dbReference type="GO" id="GO:0003677">
    <property type="term" value="F:DNA binding"/>
    <property type="evidence" value="ECO:0007669"/>
    <property type="project" value="UniProtKB-KW"/>
</dbReference>
<gene>
    <name evidence="2" type="ORF">IPA_09005</name>
</gene>
<sequence>MKKRDFITVGDAPIDKYVFDAIVLFNSGVDELEIVGRGRNIYKAVGVFNALRERLSETLKVVEVEIGSERRGRKTVPYIKIVVYQPPPL</sequence>
<organism evidence="2 3">
    <name type="scientific">Ignicoccus pacificus DSM 13166</name>
    <dbReference type="NCBI Taxonomy" id="940294"/>
    <lineage>
        <taxon>Archaea</taxon>
        <taxon>Thermoproteota</taxon>
        <taxon>Thermoprotei</taxon>
        <taxon>Desulfurococcales</taxon>
        <taxon>Desulfurococcaceae</taxon>
        <taxon>Ignicoccus</taxon>
    </lineage>
</organism>
<dbReference type="SUPFAM" id="SSF82704">
    <property type="entry name" value="AlbA-like"/>
    <property type="match status" value="1"/>
</dbReference>
<accession>A0A977PL23</accession>
<dbReference type="Gene3D" id="3.30.110.20">
    <property type="entry name" value="Alba-like domain"/>
    <property type="match status" value="1"/>
</dbReference>
<reference evidence="2" key="1">
    <citation type="submission" date="2013-11" db="EMBL/GenBank/DDBJ databases">
        <title>Comparative genomics of Ignicoccus.</title>
        <authorList>
            <person name="Podar M."/>
        </authorList>
    </citation>
    <scope>NUCLEOTIDE SEQUENCE</scope>
    <source>
        <strain evidence="2">DSM 13166</strain>
    </source>
</reference>
<feature type="domain" description="DNA/RNA-binding protein Alba-like" evidence="1">
    <location>
        <begin position="7"/>
        <end position="65"/>
    </location>
</feature>
<proteinExistence type="predicted"/>
<dbReference type="InterPro" id="IPR002775">
    <property type="entry name" value="DNA/RNA-bd_Alba-like"/>
</dbReference>
<evidence type="ECO:0000259" key="1">
    <source>
        <dbReference type="Pfam" id="PF01918"/>
    </source>
</evidence>
<keyword evidence="2" id="KW-0238">DNA-binding</keyword>
<keyword evidence="3" id="KW-1185">Reference proteome</keyword>
<dbReference type="InterPro" id="IPR036882">
    <property type="entry name" value="Alba-like_dom_sf"/>
</dbReference>
<dbReference type="KEGG" id="ipc:IPA_09005"/>
<protein>
    <submittedName>
        <fullName evidence="2">DNA-binding protein</fullName>
    </submittedName>
</protein>
<evidence type="ECO:0000313" key="2">
    <source>
        <dbReference type="EMBL" id="UXD21870.1"/>
    </source>
</evidence>
<dbReference type="Pfam" id="PF01918">
    <property type="entry name" value="Alba"/>
    <property type="match status" value="1"/>
</dbReference>
<name>A0A977PL23_9CREN</name>